<accession>A8ZY26</accession>
<dbReference type="eggNOG" id="COG2199">
    <property type="taxonomic scope" value="Bacteria"/>
</dbReference>
<reference evidence="4 5" key="1">
    <citation type="submission" date="2007-10" db="EMBL/GenBank/DDBJ databases">
        <title>Complete sequence of Desulfococcus oleovorans Hxd3.</title>
        <authorList>
            <consortium name="US DOE Joint Genome Institute"/>
            <person name="Copeland A."/>
            <person name="Lucas S."/>
            <person name="Lapidus A."/>
            <person name="Barry K."/>
            <person name="Glavina del Rio T."/>
            <person name="Dalin E."/>
            <person name="Tice H."/>
            <person name="Pitluck S."/>
            <person name="Kiss H."/>
            <person name="Brettin T."/>
            <person name="Bruce D."/>
            <person name="Detter J.C."/>
            <person name="Han C."/>
            <person name="Schmutz J."/>
            <person name="Larimer F."/>
            <person name="Land M."/>
            <person name="Hauser L."/>
            <person name="Kyrpides N."/>
            <person name="Kim E."/>
            <person name="Wawrik B."/>
            <person name="Richardson P."/>
        </authorList>
    </citation>
    <scope>NUCLEOTIDE SEQUENCE [LARGE SCALE GENOMIC DNA]</scope>
    <source>
        <strain evidence="5">DSM 6200 / JCM 39069 / Hxd3</strain>
    </source>
</reference>
<dbReference type="InterPro" id="IPR013767">
    <property type="entry name" value="PAS_fold"/>
</dbReference>
<dbReference type="PROSITE" id="PS50113">
    <property type="entry name" value="PAC"/>
    <property type="match status" value="1"/>
</dbReference>
<dbReference type="NCBIfam" id="TIGR00254">
    <property type="entry name" value="GGDEF"/>
    <property type="match status" value="1"/>
</dbReference>
<evidence type="ECO:0000259" key="3">
    <source>
        <dbReference type="PROSITE" id="PS50887"/>
    </source>
</evidence>
<name>A8ZY26_DESOH</name>
<dbReference type="InterPro" id="IPR043128">
    <property type="entry name" value="Rev_trsase/Diguanyl_cyclase"/>
</dbReference>
<dbReference type="InterPro" id="IPR052155">
    <property type="entry name" value="Biofilm_reg_signaling"/>
</dbReference>
<dbReference type="Pfam" id="PF00989">
    <property type="entry name" value="PAS"/>
    <property type="match status" value="1"/>
</dbReference>
<dbReference type="STRING" id="96561.Dole_1227"/>
<dbReference type="PROSITE" id="PS50887">
    <property type="entry name" value="GGDEF"/>
    <property type="match status" value="1"/>
</dbReference>
<dbReference type="GO" id="GO:0006355">
    <property type="term" value="P:regulation of DNA-templated transcription"/>
    <property type="evidence" value="ECO:0007669"/>
    <property type="project" value="InterPro"/>
</dbReference>
<dbReference type="NCBIfam" id="TIGR00229">
    <property type="entry name" value="sensory_box"/>
    <property type="match status" value="1"/>
</dbReference>
<proteinExistence type="predicted"/>
<evidence type="ECO:0000259" key="1">
    <source>
        <dbReference type="PROSITE" id="PS50112"/>
    </source>
</evidence>
<feature type="domain" description="PAC" evidence="2">
    <location>
        <begin position="215"/>
        <end position="267"/>
    </location>
</feature>
<dbReference type="OrthoDB" id="9759607at2"/>
<dbReference type="Gene3D" id="3.30.450.20">
    <property type="entry name" value="PAS domain"/>
    <property type="match status" value="1"/>
</dbReference>
<dbReference type="InterPro" id="IPR029787">
    <property type="entry name" value="Nucleotide_cyclase"/>
</dbReference>
<dbReference type="RefSeq" id="WP_012174650.1">
    <property type="nucleotide sequence ID" value="NC_009943.1"/>
</dbReference>
<dbReference type="SMART" id="SM00091">
    <property type="entry name" value="PAS"/>
    <property type="match status" value="1"/>
</dbReference>
<feature type="domain" description="GGDEF" evidence="3">
    <location>
        <begin position="299"/>
        <end position="431"/>
    </location>
</feature>
<dbReference type="InterPro" id="IPR035965">
    <property type="entry name" value="PAS-like_dom_sf"/>
</dbReference>
<dbReference type="SUPFAM" id="SSF55073">
    <property type="entry name" value="Nucleotide cyclase"/>
    <property type="match status" value="1"/>
</dbReference>
<dbReference type="CDD" id="cd00130">
    <property type="entry name" value="PAS"/>
    <property type="match status" value="1"/>
</dbReference>
<feature type="domain" description="PAS" evidence="1">
    <location>
        <begin position="141"/>
        <end position="211"/>
    </location>
</feature>
<evidence type="ECO:0000313" key="4">
    <source>
        <dbReference type="EMBL" id="ABW67033.1"/>
    </source>
</evidence>
<dbReference type="KEGG" id="dol:Dole_1227"/>
<dbReference type="PANTHER" id="PTHR44757">
    <property type="entry name" value="DIGUANYLATE CYCLASE DGCP"/>
    <property type="match status" value="1"/>
</dbReference>
<evidence type="ECO:0000313" key="5">
    <source>
        <dbReference type="Proteomes" id="UP000008561"/>
    </source>
</evidence>
<dbReference type="InterPro" id="IPR000700">
    <property type="entry name" value="PAS-assoc_C"/>
</dbReference>
<dbReference type="GO" id="GO:0003824">
    <property type="term" value="F:catalytic activity"/>
    <property type="evidence" value="ECO:0007669"/>
    <property type="project" value="UniProtKB-ARBA"/>
</dbReference>
<dbReference type="InterPro" id="IPR000160">
    <property type="entry name" value="GGDEF_dom"/>
</dbReference>
<dbReference type="Pfam" id="PF00990">
    <property type="entry name" value="GGDEF"/>
    <property type="match status" value="1"/>
</dbReference>
<dbReference type="SMART" id="SM00267">
    <property type="entry name" value="GGDEF"/>
    <property type="match status" value="1"/>
</dbReference>
<evidence type="ECO:0000259" key="2">
    <source>
        <dbReference type="PROSITE" id="PS50113"/>
    </source>
</evidence>
<dbReference type="SUPFAM" id="SSF55785">
    <property type="entry name" value="PYP-like sensor domain (PAS domain)"/>
    <property type="match status" value="1"/>
</dbReference>
<dbReference type="HOGENOM" id="CLU_631255_0_0_7"/>
<gene>
    <name evidence="4" type="ordered locus">Dole_1227</name>
</gene>
<keyword evidence="5" id="KW-1185">Reference proteome</keyword>
<dbReference type="Gene3D" id="3.30.70.270">
    <property type="match status" value="1"/>
</dbReference>
<dbReference type="InterPro" id="IPR000014">
    <property type="entry name" value="PAS"/>
</dbReference>
<organism evidence="4 5">
    <name type="scientific">Desulfosudis oleivorans (strain DSM 6200 / JCM 39069 / Hxd3)</name>
    <name type="common">Desulfococcus oleovorans</name>
    <dbReference type="NCBI Taxonomy" id="96561"/>
    <lineage>
        <taxon>Bacteria</taxon>
        <taxon>Pseudomonadati</taxon>
        <taxon>Thermodesulfobacteriota</taxon>
        <taxon>Desulfobacteria</taxon>
        <taxon>Desulfobacterales</taxon>
        <taxon>Desulfosudaceae</taxon>
        <taxon>Desulfosudis</taxon>
    </lineage>
</organism>
<dbReference type="FunFam" id="3.30.70.270:FF:000001">
    <property type="entry name" value="Diguanylate cyclase domain protein"/>
    <property type="match status" value="1"/>
</dbReference>
<dbReference type="CDD" id="cd01949">
    <property type="entry name" value="GGDEF"/>
    <property type="match status" value="1"/>
</dbReference>
<sequence>MPETIALGIERRRFPRLRVRDGAVSFLEGENMRTGRLLDIGLGGVGFKYAGTNNGTSTGRTGETHVFVNSDLFLLTQVAGQVVSDHAIGARAFMASRAMGRCGICFQALPHSKTEYLDQYLGMQSRQRRTANMLEKELDIREERYRSIVEGIGEGYVETDTLGHMVFFNRAMTVLTGFSRQELTGRNIRRLMTRETRSRVFQLYRKAEQRSTPIPMVDWEIIGKDGETRTVEAATTFIRAADKKITGFRVVLRDIGARREKEKVLLYQASHDSLTGLYNRDAFGVCLADMIGRSRRTGHRMGLLFLDLDRFKEANDRFGHDTGDDLIREVARRLTGSLRETDVVSRYGGDEFVVILNGGEYLDPETVAEKLLDRISAPYHINGHTIDFLSASIGISLFPEDGTDPDTLVRQADQAMYRAKLIRNHYARCEALVV</sequence>
<protein>
    <submittedName>
        <fullName evidence="4">Diguanylate cyclase with PAS/PAC sensor</fullName>
    </submittedName>
</protein>
<dbReference type="eggNOG" id="COG5002">
    <property type="taxonomic scope" value="Bacteria"/>
</dbReference>
<dbReference type="AlphaFoldDB" id="A8ZY26"/>
<dbReference type="Proteomes" id="UP000008561">
    <property type="component" value="Chromosome"/>
</dbReference>
<dbReference type="PROSITE" id="PS50112">
    <property type="entry name" value="PAS"/>
    <property type="match status" value="1"/>
</dbReference>
<dbReference type="EMBL" id="CP000859">
    <property type="protein sequence ID" value="ABW67033.1"/>
    <property type="molecule type" value="Genomic_DNA"/>
</dbReference>
<dbReference type="PANTHER" id="PTHR44757:SF2">
    <property type="entry name" value="BIOFILM ARCHITECTURE MAINTENANCE PROTEIN MBAA"/>
    <property type="match status" value="1"/>
</dbReference>